<evidence type="ECO:0000256" key="2">
    <source>
        <dbReference type="ARBA" id="ARBA00022617"/>
    </source>
</evidence>
<dbReference type="PANTHER" id="PTHR32439:SF9">
    <property type="entry name" value="BLR3264 PROTEIN"/>
    <property type="match status" value="1"/>
</dbReference>
<keyword evidence="6" id="KW-0411">Iron-sulfur</keyword>
<protein>
    <submittedName>
        <fullName evidence="9">Oxidoreductase</fullName>
    </submittedName>
</protein>
<dbReference type="OrthoDB" id="7459360at2"/>
<dbReference type="Gene3D" id="3.30.413.10">
    <property type="entry name" value="Sulfite Reductase Hemoprotein, domain 1"/>
    <property type="match status" value="2"/>
</dbReference>
<reference evidence="10" key="1">
    <citation type="submission" date="2018-05" db="EMBL/GenBank/DDBJ databases">
        <authorList>
            <person name="Feng T."/>
        </authorList>
    </citation>
    <scope>NUCLEOTIDE SEQUENCE [LARGE SCALE GENOMIC DNA]</scope>
    <source>
        <strain evidence="10">S27</strain>
    </source>
</reference>
<dbReference type="GO" id="GO:0046872">
    <property type="term" value="F:metal ion binding"/>
    <property type="evidence" value="ECO:0007669"/>
    <property type="project" value="UniProtKB-KW"/>
</dbReference>
<evidence type="ECO:0000256" key="1">
    <source>
        <dbReference type="ARBA" id="ARBA00022485"/>
    </source>
</evidence>
<dbReference type="GO" id="GO:0051539">
    <property type="term" value="F:4 iron, 4 sulfur cluster binding"/>
    <property type="evidence" value="ECO:0007669"/>
    <property type="project" value="UniProtKB-KW"/>
</dbReference>
<feature type="domain" description="Nitrite/Sulfite reductase ferredoxin-like" evidence="8">
    <location>
        <begin position="35"/>
        <end position="96"/>
    </location>
</feature>
<comment type="caution">
    <text evidence="9">The sequence shown here is derived from an EMBL/GenBank/DDBJ whole genome shotgun (WGS) entry which is preliminary data.</text>
</comment>
<dbReference type="EMBL" id="QHKS01000004">
    <property type="protein sequence ID" value="RDK03324.1"/>
    <property type="molecule type" value="Genomic_DNA"/>
</dbReference>
<feature type="domain" description="Nitrite/Sulfite reductase ferredoxin-like" evidence="8">
    <location>
        <begin position="334"/>
        <end position="399"/>
    </location>
</feature>
<keyword evidence="2" id="KW-0349">Heme</keyword>
<evidence type="ECO:0000313" key="10">
    <source>
        <dbReference type="Proteomes" id="UP000254875"/>
    </source>
</evidence>
<dbReference type="InterPro" id="IPR006067">
    <property type="entry name" value="NO2/SO3_Rdtase_4Fe4S_dom"/>
</dbReference>
<dbReference type="Gene3D" id="3.90.480.10">
    <property type="entry name" value="Sulfite Reductase Hemoprotein,Domain 2"/>
    <property type="match status" value="1"/>
</dbReference>
<keyword evidence="10" id="KW-1185">Reference proteome</keyword>
<evidence type="ECO:0000256" key="5">
    <source>
        <dbReference type="ARBA" id="ARBA00023004"/>
    </source>
</evidence>
<keyword evidence="5" id="KW-0408">Iron</keyword>
<dbReference type="GO" id="GO:0016491">
    <property type="term" value="F:oxidoreductase activity"/>
    <property type="evidence" value="ECO:0007669"/>
    <property type="project" value="UniProtKB-KW"/>
</dbReference>
<evidence type="ECO:0000256" key="4">
    <source>
        <dbReference type="ARBA" id="ARBA00023002"/>
    </source>
</evidence>
<dbReference type="Pfam" id="PF01077">
    <property type="entry name" value="NIR_SIR"/>
    <property type="match status" value="1"/>
</dbReference>
<dbReference type="Proteomes" id="UP000254875">
    <property type="component" value="Unassembled WGS sequence"/>
</dbReference>
<dbReference type="InterPro" id="IPR045854">
    <property type="entry name" value="NO2/SO3_Rdtase_4Fe4S_sf"/>
</dbReference>
<proteinExistence type="predicted"/>
<keyword evidence="3" id="KW-0479">Metal-binding</keyword>
<dbReference type="RefSeq" id="WP_115100086.1">
    <property type="nucleotide sequence ID" value="NZ_QHKS01000004.1"/>
</dbReference>
<evidence type="ECO:0000259" key="8">
    <source>
        <dbReference type="Pfam" id="PF03460"/>
    </source>
</evidence>
<name>A0A370NCK7_9BURK</name>
<evidence type="ECO:0000256" key="3">
    <source>
        <dbReference type="ARBA" id="ARBA00022723"/>
    </source>
</evidence>
<dbReference type="InterPro" id="IPR036136">
    <property type="entry name" value="Nit/Sulf_reduc_fer-like_dom_sf"/>
</dbReference>
<keyword evidence="4" id="KW-0560">Oxidoreductase</keyword>
<feature type="domain" description="Nitrite/sulphite reductase 4Fe-4S" evidence="7">
    <location>
        <begin position="119"/>
        <end position="306"/>
    </location>
</feature>
<dbReference type="InterPro" id="IPR005117">
    <property type="entry name" value="NiRdtase/SiRdtase_haem-b_fer"/>
</dbReference>
<dbReference type="InterPro" id="IPR051329">
    <property type="entry name" value="NIR_SIR_4Fe-4S"/>
</dbReference>
<evidence type="ECO:0000256" key="6">
    <source>
        <dbReference type="ARBA" id="ARBA00023014"/>
    </source>
</evidence>
<gene>
    <name evidence="9" type="ORF">DLM46_07250</name>
</gene>
<dbReference type="SUPFAM" id="SSF55124">
    <property type="entry name" value="Nitrite/Sulfite reductase N-terminal domain-like"/>
    <property type="match status" value="2"/>
</dbReference>
<dbReference type="PANTHER" id="PTHR32439">
    <property type="entry name" value="FERREDOXIN--NITRITE REDUCTASE, CHLOROPLASTIC"/>
    <property type="match status" value="1"/>
</dbReference>
<evidence type="ECO:0000313" key="9">
    <source>
        <dbReference type="EMBL" id="RDK03324.1"/>
    </source>
</evidence>
<dbReference type="GO" id="GO:0020037">
    <property type="term" value="F:heme binding"/>
    <property type="evidence" value="ECO:0007669"/>
    <property type="project" value="InterPro"/>
</dbReference>
<evidence type="ECO:0000259" key="7">
    <source>
        <dbReference type="Pfam" id="PF01077"/>
    </source>
</evidence>
<keyword evidence="1" id="KW-0004">4Fe-4S</keyword>
<organism evidence="9 10">
    <name type="scientific">Paraburkholderia lacunae</name>
    <dbReference type="NCBI Taxonomy" id="2211104"/>
    <lineage>
        <taxon>Bacteria</taxon>
        <taxon>Pseudomonadati</taxon>
        <taxon>Pseudomonadota</taxon>
        <taxon>Betaproteobacteria</taxon>
        <taxon>Burkholderiales</taxon>
        <taxon>Burkholderiaceae</taxon>
        <taxon>Paraburkholderia</taxon>
    </lineage>
</organism>
<dbReference type="SUPFAM" id="SSF56014">
    <property type="entry name" value="Nitrite and sulphite reductase 4Fe-4S domain-like"/>
    <property type="match status" value="2"/>
</dbReference>
<dbReference type="AlphaFoldDB" id="A0A370NCK7"/>
<dbReference type="Pfam" id="PF03460">
    <property type="entry name" value="NIR_SIR_ferr"/>
    <property type="match status" value="2"/>
</dbReference>
<accession>A0A370NCK7</accession>
<sequence length="510" mass="52094">MSVLNHAAPSAALSTAALAPRPSACPGLLRIVAARDGGICRIKLPGGALSAAQAAAIAEASERHAASVIEVTNRANLQVRGVRAGHEAALIEALVASGLGPAPATSSMDAAAVWSASAADDIRNVMVSPAAGRDSSALYDTTPLTAGLLGLLQGEARFAALSPKFALLLDGGERLARLDHPHDVWLAATPASDGVRFVFGLAGCPPTVANAVTNAAANAAANATDNAAADATAAHAAGNGSSDAPQDPVATGTRALAAVLPAEVVQLVRALLHTFLDLAAADATRMRHLLATHSVDAVLQRAQTYVDFPLSRDASLADWHRGAPADAALRLGAHPQRVAGTWHVGGQPPLGRLEAATLRGLAALARQHSNGTLRMTPWQSVLLPDIASEAVQAVLAELEGLGLACDPAQPLARLIACAGSTGCVKSLADTKADALRLAARLPDGVDVHLSGCPRSCAAAHCAPYTLLAVAPGTYDLYRRDASPDFGRCIAHRLTLEQAADMLEQLARSPF</sequence>